<keyword evidence="7" id="KW-1185">Reference proteome</keyword>
<dbReference type="Pfam" id="PF00293">
    <property type="entry name" value="NUDIX"/>
    <property type="match status" value="1"/>
</dbReference>
<name>A0ABP9NY08_9PSEU</name>
<dbReference type="Gene3D" id="3.90.79.10">
    <property type="entry name" value="Nucleoside Triphosphate Pyrophosphohydrolase"/>
    <property type="match status" value="1"/>
</dbReference>
<dbReference type="InterPro" id="IPR020084">
    <property type="entry name" value="NUDIX_hydrolase_CS"/>
</dbReference>
<sequence length="156" mass="17060">MTKTDYVDDPRAPKPNSLVVGVTTFVQDDRGRVLLIEREDNGQWALPGGGQEAGESTPAAAVRETVEETGIEVEVTGLVGIYSHPGHVIAYDDGEVRQEFSICFRARRVGGELRTSPESTQVRWVGPAALDGLDIHPRMRVRIDHGLRGDPQPYLG</sequence>
<dbReference type="InterPro" id="IPR020476">
    <property type="entry name" value="Nudix_hydrolase"/>
</dbReference>
<protein>
    <submittedName>
        <fullName evidence="6">NUDIX domain-containing protein</fullName>
    </submittedName>
</protein>
<dbReference type="PROSITE" id="PS00893">
    <property type="entry name" value="NUDIX_BOX"/>
    <property type="match status" value="1"/>
</dbReference>
<dbReference type="InterPro" id="IPR015797">
    <property type="entry name" value="NUDIX_hydrolase-like_dom_sf"/>
</dbReference>
<evidence type="ECO:0000313" key="7">
    <source>
        <dbReference type="Proteomes" id="UP001500804"/>
    </source>
</evidence>
<dbReference type="PRINTS" id="PR00502">
    <property type="entry name" value="NUDIXFAMILY"/>
</dbReference>
<reference evidence="7" key="1">
    <citation type="journal article" date="2019" name="Int. J. Syst. Evol. Microbiol.">
        <title>The Global Catalogue of Microorganisms (GCM) 10K type strain sequencing project: providing services to taxonomists for standard genome sequencing and annotation.</title>
        <authorList>
            <consortium name="The Broad Institute Genomics Platform"/>
            <consortium name="The Broad Institute Genome Sequencing Center for Infectious Disease"/>
            <person name="Wu L."/>
            <person name="Ma J."/>
        </authorList>
    </citation>
    <scope>NUCLEOTIDE SEQUENCE [LARGE SCALE GENOMIC DNA]</scope>
    <source>
        <strain evidence="7">JCM 18302</strain>
    </source>
</reference>
<dbReference type="RefSeq" id="WP_345610118.1">
    <property type="nucleotide sequence ID" value="NZ_BAABJO010000030.1"/>
</dbReference>
<dbReference type="InterPro" id="IPR000086">
    <property type="entry name" value="NUDIX_hydrolase_dom"/>
</dbReference>
<evidence type="ECO:0000256" key="1">
    <source>
        <dbReference type="ARBA" id="ARBA00001946"/>
    </source>
</evidence>
<evidence type="ECO:0000256" key="4">
    <source>
        <dbReference type="RuleBase" id="RU003476"/>
    </source>
</evidence>
<dbReference type="PROSITE" id="PS51462">
    <property type="entry name" value="NUDIX"/>
    <property type="match status" value="1"/>
</dbReference>
<evidence type="ECO:0000259" key="5">
    <source>
        <dbReference type="PROSITE" id="PS51462"/>
    </source>
</evidence>
<feature type="domain" description="Nudix hydrolase" evidence="5">
    <location>
        <begin position="15"/>
        <end position="147"/>
    </location>
</feature>
<dbReference type="Proteomes" id="UP001500804">
    <property type="component" value="Unassembled WGS sequence"/>
</dbReference>
<dbReference type="EMBL" id="BAABJO010000030">
    <property type="protein sequence ID" value="GAA5134799.1"/>
    <property type="molecule type" value="Genomic_DNA"/>
</dbReference>
<evidence type="ECO:0000313" key="6">
    <source>
        <dbReference type="EMBL" id="GAA5134799.1"/>
    </source>
</evidence>
<proteinExistence type="inferred from homology"/>
<comment type="similarity">
    <text evidence="2 4">Belongs to the Nudix hydrolase family.</text>
</comment>
<organism evidence="6 7">
    <name type="scientific">Pseudonocardia adelaidensis</name>
    <dbReference type="NCBI Taxonomy" id="648754"/>
    <lineage>
        <taxon>Bacteria</taxon>
        <taxon>Bacillati</taxon>
        <taxon>Actinomycetota</taxon>
        <taxon>Actinomycetes</taxon>
        <taxon>Pseudonocardiales</taxon>
        <taxon>Pseudonocardiaceae</taxon>
        <taxon>Pseudonocardia</taxon>
    </lineage>
</organism>
<dbReference type="PANTHER" id="PTHR43046">
    <property type="entry name" value="GDP-MANNOSE MANNOSYL HYDROLASE"/>
    <property type="match status" value="1"/>
</dbReference>
<evidence type="ECO:0000256" key="3">
    <source>
        <dbReference type="ARBA" id="ARBA00022801"/>
    </source>
</evidence>
<gene>
    <name evidence="6" type="ORF">GCM10023320_63320</name>
</gene>
<dbReference type="SUPFAM" id="SSF55811">
    <property type="entry name" value="Nudix"/>
    <property type="match status" value="1"/>
</dbReference>
<comment type="cofactor">
    <cofactor evidence="1">
        <name>Mg(2+)</name>
        <dbReference type="ChEBI" id="CHEBI:18420"/>
    </cofactor>
</comment>
<keyword evidence="3 4" id="KW-0378">Hydrolase</keyword>
<accession>A0ABP9NY08</accession>
<comment type="caution">
    <text evidence="6">The sequence shown here is derived from an EMBL/GenBank/DDBJ whole genome shotgun (WGS) entry which is preliminary data.</text>
</comment>
<dbReference type="PANTHER" id="PTHR43046:SF16">
    <property type="entry name" value="ADP-RIBOSE PYROPHOSPHATASE YJHB-RELATED"/>
    <property type="match status" value="1"/>
</dbReference>
<evidence type="ECO:0000256" key="2">
    <source>
        <dbReference type="ARBA" id="ARBA00005582"/>
    </source>
</evidence>